<protein>
    <submittedName>
        <fullName evidence="9">Outer membrane protein, adhesin transport system</fullName>
    </submittedName>
</protein>
<dbReference type="SUPFAM" id="SSF56954">
    <property type="entry name" value="Outer membrane efflux proteins (OEP)"/>
    <property type="match status" value="1"/>
</dbReference>
<comment type="caution">
    <text evidence="9">The sequence shown here is derived from an EMBL/GenBank/DDBJ whole genome shotgun (WGS) entry which is preliminary data.</text>
</comment>
<comment type="subcellular location">
    <subcellularLocation>
        <location evidence="1">Cell outer membrane</location>
    </subcellularLocation>
</comment>
<name>A0ABY1NE50_9HYPH</name>
<evidence type="ECO:0000313" key="10">
    <source>
        <dbReference type="Proteomes" id="UP001157914"/>
    </source>
</evidence>
<feature type="signal peptide" evidence="8">
    <location>
        <begin position="1"/>
        <end position="20"/>
    </location>
</feature>
<dbReference type="PANTHER" id="PTHR30026:SF22">
    <property type="entry name" value="OUTER MEMBRANE EFFLUX PROTEIN"/>
    <property type="match status" value="1"/>
</dbReference>
<dbReference type="PANTHER" id="PTHR30026">
    <property type="entry name" value="OUTER MEMBRANE PROTEIN TOLC"/>
    <property type="match status" value="1"/>
</dbReference>
<dbReference type="Pfam" id="PF02321">
    <property type="entry name" value="OEP"/>
    <property type="match status" value="2"/>
</dbReference>
<dbReference type="NCBIfam" id="TIGR01844">
    <property type="entry name" value="type_I_sec_TolC"/>
    <property type="match status" value="1"/>
</dbReference>
<comment type="similarity">
    <text evidence="2">Belongs to the outer membrane factor (OMF) (TC 1.B.17) family.</text>
</comment>
<evidence type="ECO:0000256" key="2">
    <source>
        <dbReference type="ARBA" id="ARBA00007613"/>
    </source>
</evidence>
<evidence type="ECO:0000256" key="3">
    <source>
        <dbReference type="ARBA" id="ARBA00022448"/>
    </source>
</evidence>
<dbReference type="InterPro" id="IPR051906">
    <property type="entry name" value="TolC-like"/>
</dbReference>
<dbReference type="Gene3D" id="1.20.1600.10">
    <property type="entry name" value="Outer membrane efflux proteins (OEP)"/>
    <property type="match status" value="1"/>
</dbReference>
<keyword evidence="8" id="KW-0732">Signal</keyword>
<reference evidence="9 10" key="1">
    <citation type="submission" date="2017-05" db="EMBL/GenBank/DDBJ databases">
        <authorList>
            <person name="Varghese N."/>
            <person name="Submissions S."/>
        </authorList>
    </citation>
    <scope>NUCLEOTIDE SEQUENCE [LARGE SCALE GENOMIC DNA]</scope>
    <source>
        <strain evidence="9 10">DSM 15949</strain>
    </source>
</reference>
<keyword evidence="3" id="KW-0813">Transport</keyword>
<dbReference type="EMBL" id="FXTT01000001">
    <property type="protein sequence ID" value="SMP06916.1"/>
    <property type="molecule type" value="Genomic_DNA"/>
</dbReference>
<keyword evidence="6" id="KW-0472">Membrane</keyword>
<evidence type="ECO:0000256" key="4">
    <source>
        <dbReference type="ARBA" id="ARBA00022452"/>
    </source>
</evidence>
<evidence type="ECO:0000256" key="1">
    <source>
        <dbReference type="ARBA" id="ARBA00004442"/>
    </source>
</evidence>
<accession>A0ABY1NE50</accession>
<keyword evidence="4" id="KW-1134">Transmembrane beta strand</keyword>
<gene>
    <name evidence="9" type="ORF">SAMN06265374_0816</name>
</gene>
<sequence>MRSILILILSYLTLSVPASAQTVHLQEAVQSATQNHPKVLEASSNYRMEAARLRQSVGRYSPTVDLAAAIGPQYVDKPNSLSVDENREWKTKRQADLTASLVLFNGFKRANDVYSRIASLNASSYAVLDETEQTALAATEAYLDVIRHRNILLIAKNNVDIHRSYLSQITSSFENGGATGGDVAQARERLRAAEKVIADVRQAVGLADAKYESIVGIAPQRLTAPAYPKTLPNSVGQAIAKARASHPALKSSEMAVEQAEFERKRARSDYYPTLSLDGSASVGEDVGGTSGLNNEYFVGVRVAWNLFDGGIKNARERERVEEVSARKHQLDQIRRDVDLAVRDAWVKKVTVDEQASDLRAQLAEADRMVAAFKREYEAGTRSYFDLMTAESNRFNVRIELTSTQSIAHYSRYQLLAATGKLLSYFNVQPPEQHQLLQQPNNPLGFALSNGLYLKPLD</sequence>
<feature type="chain" id="PRO_5046957118" evidence="8">
    <location>
        <begin position="21"/>
        <end position="457"/>
    </location>
</feature>
<evidence type="ECO:0000313" key="9">
    <source>
        <dbReference type="EMBL" id="SMP06916.1"/>
    </source>
</evidence>
<dbReference type="InterPro" id="IPR010130">
    <property type="entry name" value="T1SS_OMP_TolC"/>
</dbReference>
<keyword evidence="10" id="KW-1185">Reference proteome</keyword>
<dbReference type="RefSeq" id="WP_155191887.1">
    <property type="nucleotide sequence ID" value="NZ_BAAAEA010000001.1"/>
</dbReference>
<evidence type="ECO:0000256" key="6">
    <source>
        <dbReference type="ARBA" id="ARBA00023136"/>
    </source>
</evidence>
<keyword evidence="7" id="KW-0998">Cell outer membrane</keyword>
<dbReference type="InterPro" id="IPR003423">
    <property type="entry name" value="OMP_efflux"/>
</dbReference>
<evidence type="ECO:0000256" key="5">
    <source>
        <dbReference type="ARBA" id="ARBA00022692"/>
    </source>
</evidence>
<proteinExistence type="inferred from homology"/>
<dbReference type="Proteomes" id="UP001157914">
    <property type="component" value="Unassembled WGS sequence"/>
</dbReference>
<evidence type="ECO:0000256" key="7">
    <source>
        <dbReference type="ARBA" id="ARBA00023237"/>
    </source>
</evidence>
<evidence type="ECO:0000256" key="8">
    <source>
        <dbReference type="SAM" id="SignalP"/>
    </source>
</evidence>
<organism evidence="9 10">
    <name type="scientific">Roseibium denhamense</name>
    <dbReference type="NCBI Taxonomy" id="76305"/>
    <lineage>
        <taxon>Bacteria</taxon>
        <taxon>Pseudomonadati</taxon>
        <taxon>Pseudomonadota</taxon>
        <taxon>Alphaproteobacteria</taxon>
        <taxon>Hyphomicrobiales</taxon>
        <taxon>Stappiaceae</taxon>
        <taxon>Roseibium</taxon>
    </lineage>
</organism>
<keyword evidence="5" id="KW-0812">Transmembrane</keyword>